<dbReference type="SUPFAM" id="SSF48498">
    <property type="entry name" value="Tetracyclin repressor-like, C-terminal domain"/>
    <property type="match status" value="1"/>
</dbReference>
<dbReference type="PROSITE" id="PS50977">
    <property type="entry name" value="HTH_TETR_2"/>
    <property type="match status" value="1"/>
</dbReference>
<evidence type="ECO:0000313" key="6">
    <source>
        <dbReference type="EMBL" id="BDM69835.1"/>
    </source>
</evidence>
<dbReference type="Pfam" id="PF00440">
    <property type="entry name" value="TetR_N"/>
    <property type="match status" value="1"/>
</dbReference>
<proteinExistence type="predicted"/>
<keyword evidence="3" id="KW-0804">Transcription</keyword>
<dbReference type="EMBL" id="AP026073">
    <property type="protein sequence ID" value="BDM69835.1"/>
    <property type="molecule type" value="Genomic_DNA"/>
</dbReference>
<keyword evidence="7" id="KW-1185">Reference proteome</keyword>
<evidence type="ECO:0000313" key="7">
    <source>
        <dbReference type="Proteomes" id="UP001059597"/>
    </source>
</evidence>
<feature type="DNA-binding region" description="H-T-H motif" evidence="4">
    <location>
        <begin position="33"/>
        <end position="52"/>
    </location>
</feature>
<dbReference type="SUPFAM" id="SSF46689">
    <property type="entry name" value="Homeodomain-like"/>
    <property type="match status" value="1"/>
</dbReference>
<dbReference type="InterPro" id="IPR001647">
    <property type="entry name" value="HTH_TetR"/>
</dbReference>
<dbReference type="Pfam" id="PF16925">
    <property type="entry name" value="TetR_C_13"/>
    <property type="match status" value="1"/>
</dbReference>
<name>A0ABM7ZTY8_STRNI</name>
<protein>
    <submittedName>
        <fullName evidence="6">TetR family transcriptional regulator</fullName>
    </submittedName>
</protein>
<dbReference type="Proteomes" id="UP001059597">
    <property type="component" value="Chromosome"/>
</dbReference>
<sequence>MNAARAPRRAFDRDEALEVALREFWLHGYETTSVASLTRAMGINPPSLYAAFGDKRQLFSEVVQRYAQTHGSYGTRALAEPTARGAVETLLRLAAAEYTDPTHPPGCLVINGATNCTPAAEDVKAELRAFREGTKHALKEKIHADIDAGRLPEGTDAGALATFYAAVIQGMSTQACDGVGREDLERVAKTALDAWPTHTPHEA</sequence>
<dbReference type="InterPro" id="IPR009057">
    <property type="entry name" value="Homeodomain-like_sf"/>
</dbReference>
<dbReference type="PROSITE" id="PS01081">
    <property type="entry name" value="HTH_TETR_1"/>
    <property type="match status" value="1"/>
</dbReference>
<dbReference type="InterPro" id="IPR036271">
    <property type="entry name" value="Tet_transcr_reg_TetR-rel_C_sf"/>
</dbReference>
<organism evidence="6 7">
    <name type="scientific">Streptomyces nigrescens</name>
    <dbReference type="NCBI Taxonomy" id="1920"/>
    <lineage>
        <taxon>Bacteria</taxon>
        <taxon>Bacillati</taxon>
        <taxon>Actinomycetota</taxon>
        <taxon>Actinomycetes</taxon>
        <taxon>Kitasatosporales</taxon>
        <taxon>Streptomycetaceae</taxon>
        <taxon>Streptomyces</taxon>
    </lineage>
</organism>
<dbReference type="RefSeq" id="WP_261953675.1">
    <property type="nucleotide sequence ID" value="NZ_AP026073.1"/>
</dbReference>
<dbReference type="Gene3D" id="1.10.10.60">
    <property type="entry name" value="Homeodomain-like"/>
    <property type="match status" value="1"/>
</dbReference>
<reference evidence="6" key="1">
    <citation type="submission" date="2022-06" db="EMBL/GenBank/DDBJ databases">
        <title>Complete genome sequence of Streptomyces nigrescens HEK616.</title>
        <authorList>
            <person name="Asamizu S."/>
            <person name="Onaka H."/>
        </authorList>
    </citation>
    <scope>NUCLEOTIDE SEQUENCE</scope>
    <source>
        <strain evidence="6">HEK616</strain>
    </source>
</reference>
<keyword evidence="2 4" id="KW-0238">DNA-binding</keyword>
<evidence type="ECO:0000256" key="4">
    <source>
        <dbReference type="PROSITE-ProRule" id="PRU00335"/>
    </source>
</evidence>
<dbReference type="InterPro" id="IPR011075">
    <property type="entry name" value="TetR_C"/>
</dbReference>
<keyword evidence="1" id="KW-0805">Transcription regulation</keyword>
<dbReference type="PANTHER" id="PTHR47506">
    <property type="entry name" value="TRANSCRIPTIONAL REGULATORY PROTEIN"/>
    <property type="match status" value="1"/>
</dbReference>
<dbReference type="PANTHER" id="PTHR47506:SF1">
    <property type="entry name" value="HTH-TYPE TRANSCRIPTIONAL REGULATOR YJDC"/>
    <property type="match status" value="1"/>
</dbReference>
<evidence type="ECO:0000259" key="5">
    <source>
        <dbReference type="PROSITE" id="PS50977"/>
    </source>
</evidence>
<gene>
    <name evidence="6" type="ORF">HEK616_33220</name>
</gene>
<evidence type="ECO:0000256" key="1">
    <source>
        <dbReference type="ARBA" id="ARBA00023015"/>
    </source>
</evidence>
<dbReference type="InterPro" id="IPR023772">
    <property type="entry name" value="DNA-bd_HTH_TetR-type_CS"/>
</dbReference>
<evidence type="ECO:0000256" key="2">
    <source>
        <dbReference type="ARBA" id="ARBA00023125"/>
    </source>
</evidence>
<evidence type="ECO:0000256" key="3">
    <source>
        <dbReference type="ARBA" id="ARBA00023163"/>
    </source>
</evidence>
<feature type="domain" description="HTH tetR-type" evidence="5">
    <location>
        <begin position="10"/>
        <end position="70"/>
    </location>
</feature>
<dbReference type="Gene3D" id="1.10.357.10">
    <property type="entry name" value="Tetracycline Repressor, domain 2"/>
    <property type="match status" value="1"/>
</dbReference>
<accession>A0ABM7ZTY8</accession>